<dbReference type="HOGENOM" id="CLU_105864_2_2_6"/>
<organism evidence="1 2">
    <name type="scientific">Allofrancisella guangzhouensis</name>
    <dbReference type="NCBI Taxonomy" id="594679"/>
    <lineage>
        <taxon>Bacteria</taxon>
        <taxon>Pseudomonadati</taxon>
        <taxon>Pseudomonadota</taxon>
        <taxon>Gammaproteobacteria</taxon>
        <taxon>Thiotrichales</taxon>
        <taxon>Francisellaceae</taxon>
        <taxon>Allofrancisella</taxon>
    </lineage>
</organism>
<keyword evidence="2" id="KW-1185">Reference proteome</keyword>
<name>A0A0A8E5H8_9GAMM</name>
<dbReference type="STRING" id="594679.SD28_07530"/>
<gene>
    <name evidence="1" type="ORF">SD28_07530</name>
</gene>
<dbReference type="KEGG" id="fgu:SD28_07530"/>
<reference evidence="1 2" key="1">
    <citation type="submission" date="2014-12" db="EMBL/GenBank/DDBJ databases">
        <title>Complete genome sequence of Francisella guanzhouensis strain 08HL01032 isolated from air-conditioning system in China.</title>
        <authorList>
            <person name="Svensson D."/>
            <person name="Ohrman C."/>
            <person name="Backman S."/>
            <person name="Karlsson E."/>
            <person name="Nilsson E."/>
            <person name="Bystrom M."/>
            <person name="Larkeryd A."/>
            <person name="Stenberg P."/>
            <person name="Scholtz H.C."/>
            <person name="Forsman M."/>
            <person name="Sjodin A."/>
        </authorList>
    </citation>
    <scope>NUCLEOTIDE SEQUENCE [LARGE SCALE GENOMIC DNA]</scope>
    <source>
        <strain evidence="1 2">08HL01032</strain>
    </source>
</reference>
<dbReference type="Pfam" id="PF10116">
    <property type="entry name" value="Host_attach"/>
    <property type="match status" value="1"/>
</dbReference>
<protein>
    <recommendedName>
        <fullName evidence="3">Protein required for attachment to host cells</fullName>
    </recommendedName>
</protein>
<proteinExistence type="predicted"/>
<accession>A0A0A8E5H8</accession>
<sequence>MKKLTLLLVTNTTKAKAYDVNGFKYSHIEDLEHPQSRLKAQQLTSDSPGNYQSRKFIPASDPHKQEHIHFAKVVIEFIKEAVDKKHYKQVILCAEPYFYGLLRQFFTPILKPLVVKVIEKDYIPLPEHKLNETIEAIIHEPF</sequence>
<evidence type="ECO:0000313" key="1">
    <source>
        <dbReference type="EMBL" id="AJC49470.1"/>
    </source>
</evidence>
<dbReference type="Proteomes" id="UP000031104">
    <property type="component" value="Chromosome"/>
</dbReference>
<dbReference type="AlphaFoldDB" id="A0A0A8E5H8"/>
<evidence type="ECO:0008006" key="3">
    <source>
        <dbReference type="Google" id="ProtNLM"/>
    </source>
</evidence>
<evidence type="ECO:0000313" key="2">
    <source>
        <dbReference type="Proteomes" id="UP000031104"/>
    </source>
</evidence>
<dbReference type="OrthoDB" id="329419at2"/>
<dbReference type="RefSeq" id="WP_039125577.1">
    <property type="nucleotide sequence ID" value="NZ_CP010427.1"/>
</dbReference>
<dbReference type="EMBL" id="CP010427">
    <property type="protein sequence ID" value="AJC49470.1"/>
    <property type="molecule type" value="Genomic_DNA"/>
</dbReference>
<dbReference type="InterPro" id="IPR019291">
    <property type="entry name" value="Host_attachment_protein"/>
</dbReference>